<dbReference type="InterPro" id="IPR024633">
    <property type="entry name" value="DnaA_N_dom"/>
</dbReference>
<evidence type="ECO:0000256" key="11">
    <source>
        <dbReference type="RuleBase" id="RU004227"/>
    </source>
</evidence>
<accession>A0A1G1L1E8</accession>
<dbReference type="GO" id="GO:0005524">
    <property type="term" value="F:ATP binding"/>
    <property type="evidence" value="ECO:0007669"/>
    <property type="project" value="UniProtKB-UniRule"/>
</dbReference>
<dbReference type="GO" id="GO:0008289">
    <property type="term" value="F:lipid binding"/>
    <property type="evidence" value="ECO:0007669"/>
    <property type="project" value="UniProtKB-KW"/>
</dbReference>
<dbReference type="NCBIfam" id="TIGR00362">
    <property type="entry name" value="DnaA"/>
    <property type="match status" value="1"/>
</dbReference>
<dbReference type="Gene3D" id="1.10.1750.10">
    <property type="match status" value="1"/>
</dbReference>
<dbReference type="InterPro" id="IPR010921">
    <property type="entry name" value="Trp_repressor/repl_initiator"/>
</dbReference>
<dbReference type="Pfam" id="PF00308">
    <property type="entry name" value="Bac_DnaA"/>
    <property type="match status" value="1"/>
</dbReference>
<keyword evidence="2 8" id="KW-0963">Cytoplasm</keyword>
<comment type="function">
    <text evidence="8 10">Plays an essential role in the initiation and regulation of chromosomal replication. ATP-DnaA binds to the origin of replication (oriC) to initiate formation of the DNA replication initiation complex once per cell cycle. Binds the DnaA box (a 9 base pair repeat at the origin) and separates the double-stranded (ds)DNA. Forms a right-handed helical filament on oriC DNA; dsDNA binds to the exterior of the filament while single-stranded (ss)DNA is stabiized in the filament's interior. The ATP-DnaA-oriC complex binds and stabilizes one strand of the AT-rich DNA unwinding element (DUE), permitting loading of DNA polymerase. After initiation quickly degrades to an ADP-DnaA complex that is not apt for DNA replication. Binds acidic phospholipids.</text>
</comment>
<dbReference type="SUPFAM" id="SSF52540">
    <property type="entry name" value="P-loop containing nucleoside triphosphate hydrolases"/>
    <property type="match status" value="1"/>
</dbReference>
<dbReference type="PROSITE" id="PS01008">
    <property type="entry name" value="DNAA"/>
    <property type="match status" value="1"/>
</dbReference>
<dbReference type="InterPro" id="IPR018312">
    <property type="entry name" value="Chromosome_initiator_DnaA_CS"/>
</dbReference>
<evidence type="ECO:0000256" key="10">
    <source>
        <dbReference type="RuleBase" id="RU000577"/>
    </source>
</evidence>
<evidence type="ECO:0000259" key="13">
    <source>
        <dbReference type="SMART" id="SM00760"/>
    </source>
</evidence>
<evidence type="ECO:0000256" key="2">
    <source>
        <dbReference type="ARBA" id="ARBA00022490"/>
    </source>
</evidence>
<evidence type="ECO:0000256" key="3">
    <source>
        <dbReference type="ARBA" id="ARBA00022705"/>
    </source>
</evidence>
<dbReference type="GO" id="GO:0006270">
    <property type="term" value="P:DNA replication initiation"/>
    <property type="evidence" value="ECO:0007669"/>
    <property type="project" value="UniProtKB-UniRule"/>
</dbReference>
<keyword evidence="4 8" id="KW-0547">Nucleotide-binding</keyword>
<feature type="binding site" evidence="8">
    <location>
        <position position="152"/>
    </location>
    <ligand>
        <name>ATP</name>
        <dbReference type="ChEBI" id="CHEBI:30616"/>
    </ligand>
</feature>
<dbReference type="EMBL" id="MHFR01000018">
    <property type="protein sequence ID" value="OGW98977.1"/>
    <property type="molecule type" value="Genomic_DNA"/>
</dbReference>
<dbReference type="PANTHER" id="PTHR30050">
    <property type="entry name" value="CHROMOSOMAL REPLICATION INITIATOR PROTEIN DNAA"/>
    <property type="match status" value="1"/>
</dbReference>
<dbReference type="InterPro" id="IPR027417">
    <property type="entry name" value="P-loop_NTPase"/>
</dbReference>
<evidence type="ECO:0000259" key="12">
    <source>
        <dbReference type="SMART" id="SM00382"/>
    </source>
</evidence>
<dbReference type="InterPro" id="IPR013317">
    <property type="entry name" value="DnaA_dom"/>
</dbReference>
<comment type="similarity">
    <text evidence="1 8 11">Belongs to the DnaA family.</text>
</comment>
<comment type="subunit">
    <text evidence="8">Oligomerizes as a right-handed, spiral filament on DNA at oriC.</text>
</comment>
<dbReference type="SMART" id="SM00382">
    <property type="entry name" value="AAA"/>
    <property type="match status" value="1"/>
</dbReference>
<dbReference type="InterPro" id="IPR038454">
    <property type="entry name" value="DnaA_N_sf"/>
</dbReference>
<dbReference type="Pfam" id="PF08299">
    <property type="entry name" value="Bac_DnaA_C"/>
    <property type="match status" value="1"/>
</dbReference>
<dbReference type="PANTHER" id="PTHR30050:SF2">
    <property type="entry name" value="CHROMOSOMAL REPLICATION INITIATOR PROTEIN DNAA"/>
    <property type="match status" value="1"/>
</dbReference>
<evidence type="ECO:0000256" key="8">
    <source>
        <dbReference type="HAMAP-Rule" id="MF_00377"/>
    </source>
</evidence>
<dbReference type="InterPro" id="IPR020591">
    <property type="entry name" value="Chromosome_initiator_DnaA-like"/>
</dbReference>
<keyword evidence="7 8" id="KW-0238">DNA-binding</keyword>
<dbReference type="InterPro" id="IPR013159">
    <property type="entry name" value="DnaA_C"/>
</dbReference>
<name>A0A1G1L1E8_9BACT</name>
<comment type="caution">
    <text evidence="14">The sequence shown here is derived from an EMBL/GenBank/DDBJ whole genome shotgun (WGS) entry which is preliminary data.</text>
</comment>
<feature type="region of interest" description="Domain I, interacts with DnaA modulators" evidence="8">
    <location>
        <begin position="1"/>
        <end position="94"/>
    </location>
</feature>
<dbReference type="Pfam" id="PF11638">
    <property type="entry name" value="DnaA_N"/>
    <property type="match status" value="1"/>
</dbReference>
<dbReference type="Gene3D" id="3.30.300.180">
    <property type="match status" value="1"/>
</dbReference>
<reference evidence="14 15" key="1">
    <citation type="journal article" date="2016" name="Nat. Commun.">
        <title>Thousands of microbial genomes shed light on interconnected biogeochemical processes in an aquifer system.</title>
        <authorList>
            <person name="Anantharaman K."/>
            <person name="Brown C.T."/>
            <person name="Hug L.A."/>
            <person name="Sharon I."/>
            <person name="Castelle C.J."/>
            <person name="Probst A.J."/>
            <person name="Thomas B.C."/>
            <person name="Singh A."/>
            <person name="Wilkins M.J."/>
            <person name="Karaoz U."/>
            <person name="Brodie E.L."/>
            <person name="Williams K.H."/>
            <person name="Hubbard S.S."/>
            <person name="Banfield J.F."/>
        </authorList>
    </citation>
    <scope>NUCLEOTIDE SEQUENCE [LARGE SCALE GENOMIC DNA]</scope>
</reference>
<sequence length="442" mass="49983">MDTGTLWNKVLGNIKQELSEQSFKTWIEPLRLQKGDDKSFSLLVPDKFYGDWLKSHYHEIIRAAILEASGLCVDIHYIAEERAQKNVSGLPFFSSLASPQITTELNDRYSFDHFVVGPGNQFAHAAALSVSETPAKKYNPLFIYGNVGLGKTHLMQAIAHRLIAKNKNTKVSFLSGEKFTNQLISAIQNRSTHAFRNKYRNSDILLVDDIHFIAGKEATQEEFFNTFNTLYDAHKQIVVTSDRSPKEIPGLEDRLISRFGWGLVVDIQPPDFETRVAILKKKMEKETVVVPDDVVFFIAKKIKSNIRELEGALIRVVAYASLLGGVVDLKTVEEQILRDSVKEELRNVTIDRIQLAVCQYFNIKVSDLRIKRRSKSIAFPRQIAMFLVREMTDHSLPEIGAFFGGRGHATVIHACNKISTERCSDDKLEMAINAVKLLINNS</sequence>
<feature type="binding site" evidence="8">
    <location>
        <position position="150"/>
    </location>
    <ligand>
        <name>ATP</name>
        <dbReference type="ChEBI" id="CHEBI:30616"/>
    </ligand>
</feature>
<evidence type="ECO:0000256" key="5">
    <source>
        <dbReference type="ARBA" id="ARBA00022840"/>
    </source>
</evidence>
<evidence type="ECO:0000256" key="1">
    <source>
        <dbReference type="ARBA" id="ARBA00006583"/>
    </source>
</evidence>
<evidence type="ECO:0000256" key="6">
    <source>
        <dbReference type="ARBA" id="ARBA00023121"/>
    </source>
</evidence>
<evidence type="ECO:0000256" key="7">
    <source>
        <dbReference type="ARBA" id="ARBA00023125"/>
    </source>
</evidence>
<gene>
    <name evidence="8" type="primary">dnaA</name>
    <name evidence="14" type="ORF">A3G33_06490</name>
</gene>
<evidence type="ECO:0000313" key="14">
    <source>
        <dbReference type="EMBL" id="OGW98977.1"/>
    </source>
</evidence>
<feature type="domain" description="AAA+ ATPase" evidence="12">
    <location>
        <begin position="137"/>
        <end position="271"/>
    </location>
</feature>
<keyword evidence="6 8" id="KW-0446">Lipid-binding</keyword>
<dbReference type="GO" id="GO:0005886">
    <property type="term" value="C:plasma membrane"/>
    <property type="evidence" value="ECO:0007669"/>
    <property type="project" value="TreeGrafter"/>
</dbReference>
<dbReference type="CDD" id="cd00009">
    <property type="entry name" value="AAA"/>
    <property type="match status" value="1"/>
</dbReference>
<dbReference type="CDD" id="cd06571">
    <property type="entry name" value="Bac_DnaA_C"/>
    <property type="match status" value="1"/>
</dbReference>
<feature type="domain" description="Chromosomal replication initiator DnaA C-terminal" evidence="13">
    <location>
        <begin position="349"/>
        <end position="418"/>
    </location>
</feature>
<dbReference type="GO" id="GO:0005737">
    <property type="term" value="C:cytoplasm"/>
    <property type="evidence" value="ECO:0007669"/>
    <property type="project" value="UniProtKB-SubCell"/>
</dbReference>
<feature type="region of interest" description="Domain IV, binds dsDNA" evidence="8">
    <location>
        <begin position="321"/>
        <end position="442"/>
    </location>
</feature>
<dbReference type="InterPro" id="IPR001957">
    <property type="entry name" value="Chromosome_initiator_DnaA"/>
</dbReference>
<dbReference type="Proteomes" id="UP000178187">
    <property type="component" value="Unassembled WGS sequence"/>
</dbReference>
<dbReference type="FunFam" id="3.40.50.300:FF:000668">
    <property type="entry name" value="Chromosomal replication initiator protein DnaA"/>
    <property type="match status" value="1"/>
</dbReference>
<evidence type="ECO:0000313" key="15">
    <source>
        <dbReference type="Proteomes" id="UP000178187"/>
    </source>
</evidence>
<comment type="subcellular location">
    <subcellularLocation>
        <location evidence="8">Cytoplasm</location>
    </subcellularLocation>
</comment>
<dbReference type="AlphaFoldDB" id="A0A1G1L1E8"/>
<keyword evidence="3 8" id="KW-0235">DNA replication</keyword>
<dbReference type="PRINTS" id="PR00051">
    <property type="entry name" value="DNAA"/>
</dbReference>
<evidence type="ECO:0000256" key="9">
    <source>
        <dbReference type="NCBIfam" id="TIGR00362"/>
    </source>
</evidence>
<dbReference type="SUPFAM" id="SSF48295">
    <property type="entry name" value="TrpR-like"/>
    <property type="match status" value="1"/>
</dbReference>
<evidence type="ECO:0000256" key="4">
    <source>
        <dbReference type="ARBA" id="ARBA00022741"/>
    </source>
</evidence>
<organism evidence="14 15">
    <name type="scientific">Candidatus Danuiimicrobium aquiferis</name>
    <dbReference type="NCBI Taxonomy" id="1801832"/>
    <lineage>
        <taxon>Bacteria</taxon>
        <taxon>Pseudomonadati</taxon>
        <taxon>Candidatus Omnitrophota</taxon>
        <taxon>Candidatus Danuiimicrobium</taxon>
    </lineage>
</organism>
<comment type="caution">
    <text evidence="8">Lacks conserved residue(s) required for the propagation of feature annotation.</text>
</comment>
<keyword evidence="5 8" id="KW-0067">ATP-binding</keyword>
<feature type="region of interest" description="Domain III, AAA+ region" evidence="8">
    <location>
        <begin position="104"/>
        <end position="320"/>
    </location>
</feature>
<dbReference type="GO" id="GO:0006275">
    <property type="term" value="P:regulation of DNA replication"/>
    <property type="evidence" value="ECO:0007669"/>
    <property type="project" value="UniProtKB-UniRule"/>
</dbReference>
<feature type="binding site" evidence="8">
    <location>
        <position position="151"/>
    </location>
    <ligand>
        <name>ATP</name>
        <dbReference type="ChEBI" id="CHEBI:30616"/>
    </ligand>
</feature>
<dbReference type="Gene3D" id="3.40.50.300">
    <property type="entry name" value="P-loop containing nucleotide triphosphate hydrolases"/>
    <property type="match status" value="1"/>
</dbReference>
<dbReference type="SMART" id="SM00760">
    <property type="entry name" value="Bac_DnaA_C"/>
    <property type="match status" value="1"/>
</dbReference>
<proteinExistence type="inferred from homology"/>
<protein>
    <recommendedName>
        <fullName evidence="8 9">Chromosomal replication initiator protein DnaA</fullName>
    </recommendedName>
</protein>
<dbReference type="Gene3D" id="1.10.8.60">
    <property type="match status" value="1"/>
</dbReference>
<comment type="domain">
    <text evidence="8">Domain I is involved in oligomerization and binding regulators, domain II is flexibile and of varying length in different bacteria, domain III forms the AAA+ region, while domain IV binds dsDNA.</text>
</comment>
<feature type="binding site" evidence="8">
    <location>
        <position position="148"/>
    </location>
    <ligand>
        <name>ATP</name>
        <dbReference type="ChEBI" id="CHEBI:30616"/>
    </ligand>
</feature>
<dbReference type="FunFam" id="1.10.8.60:FF:000003">
    <property type="entry name" value="Chromosomal replication initiator protein DnaA"/>
    <property type="match status" value="1"/>
</dbReference>
<dbReference type="GO" id="GO:0003688">
    <property type="term" value="F:DNA replication origin binding"/>
    <property type="evidence" value="ECO:0007669"/>
    <property type="project" value="UniProtKB-UniRule"/>
</dbReference>
<dbReference type="InterPro" id="IPR003593">
    <property type="entry name" value="AAA+_ATPase"/>
</dbReference>
<dbReference type="HAMAP" id="MF_00377">
    <property type="entry name" value="DnaA_bact"/>
    <property type="match status" value="1"/>
</dbReference>